<evidence type="ECO:0000256" key="1">
    <source>
        <dbReference type="SAM" id="MobiDB-lite"/>
    </source>
</evidence>
<evidence type="ECO:0000313" key="2">
    <source>
        <dbReference type="EMBL" id="KAF2104045.1"/>
    </source>
</evidence>
<dbReference type="EMBL" id="ML978121">
    <property type="protein sequence ID" value="KAF2104045.1"/>
    <property type="molecule type" value="Genomic_DNA"/>
</dbReference>
<evidence type="ECO:0000313" key="3">
    <source>
        <dbReference type="Proteomes" id="UP000799772"/>
    </source>
</evidence>
<gene>
    <name evidence="2" type="ORF">NA57DRAFT_70256</name>
</gene>
<keyword evidence="3" id="KW-1185">Reference proteome</keyword>
<dbReference type="AlphaFoldDB" id="A0A9P4IM33"/>
<name>A0A9P4IM33_9PEZI</name>
<feature type="compositionally biased region" description="Basic and acidic residues" evidence="1">
    <location>
        <begin position="311"/>
        <end position="327"/>
    </location>
</feature>
<dbReference type="Proteomes" id="UP000799772">
    <property type="component" value="Unassembled WGS sequence"/>
</dbReference>
<reference evidence="2" key="1">
    <citation type="journal article" date="2020" name="Stud. Mycol.">
        <title>101 Dothideomycetes genomes: a test case for predicting lifestyles and emergence of pathogens.</title>
        <authorList>
            <person name="Haridas S."/>
            <person name="Albert R."/>
            <person name="Binder M."/>
            <person name="Bloem J."/>
            <person name="Labutti K."/>
            <person name="Salamov A."/>
            <person name="Andreopoulos B."/>
            <person name="Baker S."/>
            <person name="Barry K."/>
            <person name="Bills G."/>
            <person name="Bluhm B."/>
            <person name="Cannon C."/>
            <person name="Castanera R."/>
            <person name="Culley D."/>
            <person name="Daum C."/>
            <person name="Ezra D."/>
            <person name="Gonzalez J."/>
            <person name="Henrissat B."/>
            <person name="Kuo A."/>
            <person name="Liang C."/>
            <person name="Lipzen A."/>
            <person name="Lutzoni F."/>
            <person name="Magnuson J."/>
            <person name="Mondo S."/>
            <person name="Nolan M."/>
            <person name="Ohm R."/>
            <person name="Pangilinan J."/>
            <person name="Park H.-J."/>
            <person name="Ramirez L."/>
            <person name="Alfaro M."/>
            <person name="Sun H."/>
            <person name="Tritt A."/>
            <person name="Yoshinaga Y."/>
            <person name="Zwiers L.-H."/>
            <person name="Turgeon B."/>
            <person name="Goodwin S."/>
            <person name="Spatafora J."/>
            <person name="Crous P."/>
            <person name="Grigoriev I."/>
        </authorList>
    </citation>
    <scope>NUCLEOTIDE SEQUENCE</scope>
    <source>
        <strain evidence="2">CBS 133067</strain>
    </source>
</reference>
<feature type="compositionally biased region" description="Acidic residues" evidence="1">
    <location>
        <begin position="1"/>
        <end position="20"/>
    </location>
</feature>
<feature type="compositionally biased region" description="Polar residues" evidence="1">
    <location>
        <begin position="353"/>
        <end position="366"/>
    </location>
</feature>
<comment type="caution">
    <text evidence="2">The sequence shown here is derived from an EMBL/GenBank/DDBJ whole genome shotgun (WGS) entry which is preliminary data.</text>
</comment>
<feature type="compositionally biased region" description="Pro residues" evidence="1">
    <location>
        <begin position="133"/>
        <end position="143"/>
    </location>
</feature>
<dbReference type="OrthoDB" id="5575at2759"/>
<protein>
    <submittedName>
        <fullName evidence="2">Uncharacterized protein</fullName>
    </submittedName>
</protein>
<proteinExistence type="predicted"/>
<feature type="region of interest" description="Disordered" evidence="1">
    <location>
        <begin position="1"/>
        <end position="258"/>
    </location>
</feature>
<feature type="compositionally biased region" description="Polar residues" evidence="1">
    <location>
        <begin position="296"/>
        <end position="305"/>
    </location>
</feature>
<feature type="region of interest" description="Disordered" evidence="1">
    <location>
        <begin position="296"/>
        <end position="440"/>
    </location>
</feature>
<accession>A0A9P4IM33</accession>
<feature type="compositionally biased region" description="Polar residues" evidence="1">
    <location>
        <begin position="21"/>
        <end position="30"/>
    </location>
</feature>
<feature type="compositionally biased region" description="Acidic residues" evidence="1">
    <location>
        <begin position="240"/>
        <end position="255"/>
    </location>
</feature>
<feature type="compositionally biased region" description="Basic and acidic residues" evidence="1">
    <location>
        <begin position="64"/>
        <end position="84"/>
    </location>
</feature>
<organism evidence="2 3">
    <name type="scientific">Rhizodiscina lignyota</name>
    <dbReference type="NCBI Taxonomy" id="1504668"/>
    <lineage>
        <taxon>Eukaryota</taxon>
        <taxon>Fungi</taxon>
        <taxon>Dikarya</taxon>
        <taxon>Ascomycota</taxon>
        <taxon>Pezizomycotina</taxon>
        <taxon>Dothideomycetes</taxon>
        <taxon>Pleosporomycetidae</taxon>
        <taxon>Aulographales</taxon>
        <taxon>Rhizodiscinaceae</taxon>
        <taxon>Rhizodiscina</taxon>
    </lineage>
</organism>
<feature type="compositionally biased region" description="Polar residues" evidence="1">
    <location>
        <begin position="94"/>
        <end position="124"/>
    </location>
</feature>
<sequence>MQVEGDDDGYYNIDDFEDSSDVGTKNNTVRGSGKSKLDFQSAAQLLSDNNEREPKKLPNGNWECNHRCKDKTKCGHACCKEGMNKKPKPPKPKTSGSTQKHPAQETSQSAAKASSDTAKVQSTLKGHFAKKPMPAPVCSPPSPIAQLDLCPDEGRKITRKAGTATSEKGGSPARDPPDLKRLQKLHSNAQKRPPPSAVTSVSRKQPPHSYGGDTAPTLSFLPAKSPGGDTQPESPFGDTMIDDFDDSLDLDDDGGDVSKGVVEANAEELADDGFGDNDSLLEDVMVGLADSQDMIASNSHTTQNEGELEGLDDRETAPTELGHENSPEVRSAILLPRTINMPMASKKERSLFVTDSSSDPLTNSIQPDPATPEGSPRRALKRGAQRPSTPFKAGPSKKAKTQHTLSEADSPGAENITPSTIPPEKATVDDGNESDERQYINKDQSKIDNLKAWFLKEFGDIVEIV</sequence>